<organism evidence="1 2">
    <name type="scientific">Bizionia echini</name>
    <dbReference type="NCBI Taxonomy" id="649333"/>
    <lineage>
        <taxon>Bacteria</taxon>
        <taxon>Pseudomonadati</taxon>
        <taxon>Bacteroidota</taxon>
        <taxon>Flavobacteriia</taxon>
        <taxon>Flavobacteriales</taxon>
        <taxon>Flavobacteriaceae</taxon>
        <taxon>Bizionia</taxon>
    </lineage>
</organism>
<gene>
    <name evidence="1" type="ORF">SAMN04487989_10179</name>
</gene>
<name>A0A1I4YLP2_9FLAO</name>
<evidence type="ECO:0000313" key="2">
    <source>
        <dbReference type="Proteomes" id="UP000198705"/>
    </source>
</evidence>
<keyword evidence="2" id="KW-1185">Reference proteome</keyword>
<dbReference type="Proteomes" id="UP000198705">
    <property type="component" value="Unassembled WGS sequence"/>
</dbReference>
<dbReference type="AlphaFoldDB" id="A0A1I4YLP2"/>
<sequence>MLDSYSFNKFCELLSDEDILRTSTAFGVAKQFQTYIADIKSQVLKELMNRTENQDVFLEFLINEIEKQYYVKDAGINYINKWLKEYNISIDAILEEEDHKEPIFTVLDRHYNDMEPFSKEKDKAFLVQMDFLNYFCCMYANELIEFLRSKIPKVKPQNQAQIPIAKTKPFKDEYLNVFCKEISNERAVRETSFMQLYDYGLTHYRPYLESEITENLLILDKDKKEDYLSYVLDKVTKTPYASIPENFLDQYIKKYDVDLNEFPKFKNKELNEALNTYYQGIYHATHQEQHNLLCIQIDFYCYASMLEVKKIIEFVESKSDKQKETNLIVKKGNSKQLTINQIVLLLQETGFFSHPIIENASKVKQSELISIITGLNDKNIKTAIQKLDKKVSELGENYQKDIDKIQYILDSIS</sequence>
<evidence type="ECO:0000313" key="1">
    <source>
        <dbReference type="EMBL" id="SFN38489.1"/>
    </source>
</evidence>
<accession>A0A1I4YLP2</accession>
<dbReference type="OrthoDB" id="1424981at2"/>
<dbReference type="RefSeq" id="WP_092205681.1">
    <property type="nucleotide sequence ID" value="NZ_FOVN01000001.1"/>
</dbReference>
<proteinExistence type="predicted"/>
<protein>
    <submittedName>
        <fullName evidence="1">Uncharacterized protein</fullName>
    </submittedName>
</protein>
<dbReference type="STRING" id="649333.SAMN04487989_10179"/>
<dbReference type="EMBL" id="FOVN01000001">
    <property type="protein sequence ID" value="SFN38489.1"/>
    <property type="molecule type" value="Genomic_DNA"/>
</dbReference>
<reference evidence="2" key="1">
    <citation type="submission" date="2016-10" db="EMBL/GenBank/DDBJ databases">
        <authorList>
            <person name="Varghese N."/>
            <person name="Submissions S."/>
        </authorList>
    </citation>
    <scope>NUCLEOTIDE SEQUENCE [LARGE SCALE GENOMIC DNA]</scope>
    <source>
        <strain evidence="2">DSM 23925</strain>
    </source>
</reference>